<comment type="caution">
    <text evidence="2">The sequence shown here is derived from an EMBL/GenBank/DDBJ whole genome shotgun (WGS) entry which is preliminary data.</text>
</comment>
<keyword evidence="3" id="KW-1185">Reference proteome</keyword>
<accession>A0A7W9KE99</accession>
<feature type="domain" description="SnoaL-like" evidence="1">
    <location>
        <begin position="14"/>
        <end position="93"/>
    </location>
</feature>
<evidence type="ECO:0000313" key="3">
    <source>
        <dbReference type="Proteomes" id="UP000585638"/>
    </source>
</evidence>
<dbReference type="Gene3D" id="3.10.450.50">
    <property type="match status" value="1"/>
</dbReference>
<gene>
    <name evidence="2" type="ORF">BJ998_002147</name>
</gene>
<proteinExistence type="predicted"/>
<name>A0A7W9KE99_9PSEU</name>
<dbReference type="EMBL" id="JACHIR010000001">
    <property type="protein sequence ID" value="MBB5890951.1"/>
    <property type="molecule type" value="Genomic_DNA"/>
</dbReference>
<dbReference type="Pfam" id="PF13577">
    <property type="entry name" value="SnoaL_4"/>
    <property type="match status" value="1"/>
</dbReference>
<keyword evidence="2" id="KW-0413">Isomerase</keyword>
<protein>
    <submittedName>
        <fullName evidence="2">Ketosteroid isomerase-like protein</fullName>
    </submittedName>
</protein>
<reference evidence="2 3" key="1">
    <citation type="submission" date="2020-08" db="EMBL/GenBank/DDBJ databases">
        <title>Sequencing the genomes of 1000 actinobacteria strains.</title>
        <authorList>
            <person name="Klenk H.-P."/>
        </authorList>
    </citation>
    <scope>NUCLEOTIDE SEQUENCE [LARGE SCALE GENOMIC DNA]</scope>
    <source>
        <strain evidence="2 3">DSM 43851</strain>
    </source>
</reference>
<dbReference type="AlphaFoldDB" id="A0A7W9KE99"/>
<evidence type="ECO:0000313" key="2">
    <source>
        <dbReference type="EMBL" id="MBB5890951.1"/>
    </source>
</evidence>
<sequence>MSIDYQTANSTLTQQIQQFVADWYRALDRHRPWAEIEEYLDDEVRFVFPETTVDSHQGLHDWYDVVTHKFFDEAHRVDLADVQITGDTARVHVLVNWRTRIWNAPDPDSAILEYEADQDWIVGIGADGRIGLRDYVVNGLEPRGDTPPLT</sequence>
<dbReference type="GO" id="GO:0016853">
    <property type="term" value="F:isomerase activity"/>
    <property type="evidence" value="ECO:0007669"/>
    <property type="project" value="UniProtKB-KW"/>
</dbReference>
<dbReference type="CDD" id="cd00531">
    <property type="entry name" value="NTF2_like"/>
    <property type="match status" value="1"/>
</dbReference>
<dbReference type="Proteomes" id="UP000585638">
    <property type="component" value="Unassembled WGS sequence"/>
</dbReference>
<dbReference type="RefSeq" id="WP_184860744.1">
    <property type="nucleotide sequence ID" value="NZ_BAAAWY010000038.1"/>
</dbReference>
<dbReference type="InterPro" id="IPR037401">
    <property type="entry name" value="SnoaL-like"/>
</dbReference>
<dbReference type="SUPFAM" id="SSF54427">
    <property type="entry name" value="NTF2-like"/>
    <property type="match status" value="1"/>
</dbReference>
<evidence type="ECO:0000259" key="1">
    <source>
        <dbReference type="Pfam" id="PF13577"/>
    </source>
</evidence>
<organism evidence="2 3">
    <name type="scientific">Kutzneria kofuensis</name>
    <dbReference type="NCBI Taxonomy" id="103725"/>
    <lineage>
        <taxon>Bacteria</taxon>
        <taxon>Bacillati</taxon>
        <taxon>Actinomycetota</taxon>
        <taxon>Actinomycetes</taxon>
        <taxon>Pseudonocardiales</taxon>
        <taxon>Pseudonocardiaceae</taxon>
        <taxon>Kutzneria</taxon>
    </lineage>
</organism>
<dbReference type="InterPro" id="IPR032710">
    <property type="entry name" value="NTF2-like_dom_sf"/>
</dbReference>